<dbReference type="CTD" id="8236166"/>
<feature type="region of interest" description="Disordered" evidence="3">
    <location>
        <begin position="948"/>
        <end position="998"/>
    </location>
</feature>
<evidence type="ECO:0000313" key="5">
    <source>
        <dbReference type="EMBL" id="EEB14790.1"/>
    </source>
</evidence>
<keyword evidence="7" id="KW-1185">Reference proteome</keyword>
<dbReference type="EMBL" id="DS235332">
    <property type="protein sequence ID" value="EEB14790.1"/>
    <property type="molecule type" value="Genomic_DNA"/>
</dbReference>
<dbReference type="EC" id="6.3.2.19" evidence="5"/>
<reference evidence="5" key="1">
    <citation type="submission" date="2007-04" db="EMBL/GenBank/DDBJ databases">
        <title>Annotation of Pediculus humanus corporis strain USDA.</title>
        <authorList>
            <person name="Kirkness E."/>
            <person name="Hannick L."/>
            <person name="Hass B."/>
            <person name="Bruggner R."/>
            <person name="Lawson D."/>
            <person name="Bidwell S."/>
            <person name="Joardar V."/>
            <person name="Caler E."/>
            <person name="Walenz B."/>
            <person name="Inman J."/>
            <person name="Schobel S."/>
            <person name="Galinsky K."/>
            <person name="Amedeo P."/>
            <person name="Strausberg R."/>
        </authorList>
    </citation>
    <scope>NUCLEOTIDE SEQUENCE</scope>
    <source>
        <strain evidence="5">USDA</strain>
    </source>
</reference>
<keyword evidence="2" id="KW-0833">Ubl conjugation pathway</keyword>
<dbReference type="EMBL" id="AAZO01003803">
    <property type="status" value="NOT_ANNOTATED_CDS"/>
    <property type="molecule type" value="Genomic_DNA"/>
</dbReference>
<gene>
    <name evidence="6" type="primary">8236166</name>
    <name evidence="5" type="ORF">Phum_PHUM327390</name>
</gene>
<feature type="compositionally biased region" description="Polar residues" evidence="3">
    <location>
        <begin position="374"/>
        <end position="391"/>
    </location>
</feature>
<dbReference type="PROSITE" id="PS50127">
    <property type="entry name" value="UBC_2"/>
    <property type="match status" value="1"/>
</dbReference>
<dbReference type="InterPro" id="IPR057735">
    <property type="entry name" value="UBE2O-like_tSH3-B"/>
</dbReference>
<name>E0VN24_PEDHC</name>
<dbReference type="GeneID" id="8236166"/>
<evidence type="ECO:0000256" key="3">
    <source>
        <dbReference type="SAM" id="MobiDB-lite"/>
    </source>
</evidence>
<keyword evidence="5" id="KW-0436">Ligase</keyword>
<dbReference type="InParanoid" id="E0VN24"/>
<protein>
    <submittedName>
        <fullName evidence="5 6">Ubiquitin-conjugating enzyme E2-230k, putative</fullName>
        <ecNumber evidence="5">6.3.2.19</ecNumber>
    </submittedName>
</protein>
<dbReference type="OrthoDB" id="47801at2759"/>
<keyword evidence="1" id="KW-0808">Transferase</keyword>
<dbReference type="Pfam" id="PF23043">
    <property type="entry name" value="SH3-B_UBE2O"/>
    <property type="match status" value="1"/>
</dbReference>
<dbReference type="RefSeq" id="XP_002427528.1">
    <property type="nucleotide sequence ID" value="XM_002427483.1"/>
</dbReference>
<dbReference type="InterPro" id="IPR057734">
    <property type="entry name" value="UBE2O-like_SH3-C"/>
</dbReference>
<sequence length="1300" mass="146367">MFRLFSLQTFERFCFTFPFVNSKINMAADHQYFYEDEVYRINKKGFIEFGMVLENSELVSSDENSDFEEGARIKKGHVRVAWHPSGAEEVIQEKKVGLADRSLMPGDVVRRLIRGKDTQRGYCRNIQVTACVQVVGTKQVIVNVNSKDLMPIEDFTPDVAVCLDSWVGTIKTVRSKLHLVFADGSKCIITDVEACAFEELDERRLSEYESSHRNDYHPGQVLYGPLEALDEAVWINCSKELKALKSKPHKNVKVIVEAVKTDSVTVNWQCHAYSPDGACNLKEQPSYIIQGEDLKKLKLLDVFEPCTLQIGDRVYYTFKENNIQMTKDQWKAQQKQIMLEKSPNPFKVNNKNKNNKTSKITNEGAKITNGVLPNDSNNVENVKNSVTTTKLPETAPPEDWETDDCNSQDDSASISSGCSSNSSSTGGGGGTVGSKKKKSPTLMTKVLKFKKLRRARRKTPNIVLKPNTKVIVEALAITSTADVVWQDGTVEQNIPSTDLYPIHHLDDQEFFPGDFVMENKEDGCLRVYGVVQSVDHAGRIAVVNWFHTYTSSENPNPTKLEQSEVSVYDLKDHPDFQYRPGTVTIRVANFEGEDATCTAGQVLDNYPEGRVYVWWVDGHVSMCWPQDLYKVGDYDSDEGELWDDGSSEGSWETESEGSSVGEEEMIDQSIKPKLAANIEKARIAMSRLEELFTQNPALQTLDIMKKLLEIYKDCRYLDKLMGTSFFHENNFRGLLERVREKGRASVSSKVAEQVSRLFQNPSDNIPYKTEIESILKTKLLGSEKTNDEKSDGNAKSGISEDEFSNGTEKSPGSTNGQLIQSSSADDSGVFEHSTASADTGSYNDNCDCFSKSNQINNNSKQTNGNEGSRSFHSQPEKRSSGKLKFHAQQSFPLLTCEKDSQHDPNSNDCSPSQVCAKLCALIKSQLVKAHAEVTRRFQGDKAPVTLSEVDNENVALEEQKTNDDGNATTTGQKEEKTDGKTNEEKSEMSEPLKTNNEGFSIMSNAPNSHKYKLTMCQMTDPKFFFKTVKKELTLLRTSLPPGIWVKGFEDRTDLYSVMIRGPEKTPFEDGLFVFDFQLPSDYPRTPPLCHYLSYCSDRLNPNLYEDGKVCISLLGTWSGKGTEVWTQNSNLLQVIISIQGLILVNEPYFNEAGYEKQKGSQQGQENSRMYNEMAILKLVQAMTKMYINPPEVFVDEIKQHFAQNADRFVERLKKWLDISERHNQQVSKNICDTSAEHSNSSDPVSTAITNRNLEWEKSLVNLETIKDQPEFPLLPASRGFCLTLRKTLAAFRNIVDTQRS</sequence>
<feature type="compositionally biased region" description="Polar residues" evidence="3">
    <location>
        <begin position="804"/>
        <end position="825"/>
    </location>
</feature>
<dbReference type="FunCoup" id="E0VN24">
    <property type="interactions" value="1406"/>
</dbReference>
<dbReference type="GO" id="GO:0016874">
    <property type="term" value="F:ligase activity"/>
    <property type="evidence" value="ECO:0007669"/>
    <property type="project" value="UniProtKB-KW"/>
</dbReference>
<dbReference type="Pfam" id="PF00179">
    <property type="entry name" value="UQ_con"/>
    <property type="match status" value="1"/>
</dbReference>
<dbReference type="GO" id="GO:0061631">
    <property type="term" value="F:ubiquitin conjugating enzyme activity"/>
    <property type="evidence" value="ECO:0007669"/>
    <property type="project" value="TreeGrafter"/>
</dbReference>
<dbReference type="FunFam" id="3.10.110.10:FF:000136">
    <property type="entry name" value="Predicted protein"/>
    <property type="match status" value="1"/>
</dbReference>
<dbReference type="OMA" id="WVKGFED"/>
<dbReference type="SUPFAM" id="SSF54495">
    <property type="entry name" value="UBC-like"/>
    <property type="match status" value="1"/>
</dbReference>
<dbReference type="eggNOG" id="KOG0895">
    <property type="taxonomic scope" value="Eukaryota"/>
</dbReference>
<feature type="compositionally biased region" description="Acidic residues" evidence="3">
    <location>
        <begin position="396"/>
        <end position="407"/>
    </location>
</feature>
<feature type="compositionally biased region" description="Low complexity" evidence="3">
    <location>
        <begin position="343"/>
        <end position="362"/>
    </location>
</feature>
<dbReference type="InterPro" id="IPR057733">
    <property type="entry name" value="UBE2O-like_SH3-B"/>
</dbReference>
<reference evidence="5" key="2">
    <citation type="submission" date="2007-04" db="EMBL/GenBank/DDBJ databases">
        <title>The genome of the human body louse.</title>
        <authorList>
            <consortium name="The Human Body Louse Genome Consortium"/>
            <person name="Kirkness E."/>
            <person name="Walenz B."/>
            <person name="Hass B."/>
            <person name="Bruggner R."/>
            <person name="Strausberg R."/>
        </authorList>
    </citation>
    <scope>NUCLEOTIDE SEQUENCE</scope>
    <source>
        <strain evidence="5">USDA</strain>
    </source>
</reference>
<dbReference type="KEGG" id="phu:Phum_PHUM327390"/>
<feature type="region of interest" description="Disordered" evidence="3">
    <location>
        <begin position="640"/>
        <end position="666"/>
    </location>
</feature>
<organism>
    <name type="scientific">Pediculus humanus subsp. corporis</name>
    <name type="common">Body louse</name>
    <dbReference type="NCBI Taxonomy" id="121224"/>
    <lineage>
        <taxon>Eukaryota</taxon>
        <taxon>Metazoa</taxon>
        <taxon>Ecdysozoa</taxon>
        <taxon>Arthropoda</taxon>
        <taxon>Hexapoda</taxon>
        <taxon>Insecta</taxon>
        <taxon>Pterygota</taxon>
        <taxon>Neoptera</taxon>
        <taxon>Paraneoptera</taxon>
        <taxon>Psocodea</taxon>
        <taxon>Troctomorpha</taxon>
        <taxon>Phthiraptera</taxon>
        <taxon>Anoplura</taxon>
        <taxon>Pediculidae</taxon>
        <taxon>Pediculus</taxon>
    </lineage>
</organism>
<evidence type="ECO:0000256" key="2">
    <source>
        <dbReference type="ARBA" id="ARBA00022786"/>
    </source>
</evidence>
<feature type="compositionally biased region" description="Basic and acidic residues" evidence="3">
    <location>
        <begin position="972"/>
        <end position="990"/>
    </location>
</feature>
<dbReference type="VEuPathDB" id="VectorBase:PHUM327390"/>
<evidence type="ECO:0000313" key="6">
    <source>
        <dbReference type="EnsemblMetazoa" id="PHUM327390-PA"/>
    </source>
</evidence>
<evidence type="ECO:0000256" key="1">
    <source>
        <dbReference type="ARBA" id="ARBA00022679"/>
    </source>
</evidence>
<feature type="region of interest" description="Disordered" evidence="3">
    <location>
        <begin position="783"/>
        <end position="836"/>
    </location>
</feature>
<feature type="region of interest" description="Disordered" evidence="3">
    <location>
        <begin position="343"/>
        <end position="439"/>
    </location>
</feature>
<dbReference type="HOGENOM" id="CLU_002088_1_0_1"/>
<dbReference type="SMART" id="SM00212">
    <property type="entry name" value="UBCc"/>
    <property type="match status" value="1"/>
</dbReference>
<feature type="region of interest" description="Disordered" evidence="3">
    <location>
        <begin position="855"/>
        <end position="883"/>
    </location>
</feature>
<dbReference type="PANTHER" id="PTHR46116:SF15">
    <property type="entry name" value="(E3-INDEPENDENT) E2 UBIQUITIN-CONJUGATING ENZYME"/>
    <property type="match status" value="1"/>
</dbReference>
<proteinExistence type="predicted"/>
<dbReference type="Proteomes" id="UP000009046">
    <property type="component" value="Unassembled WGS sequence"/>
</dbReference>
<evidence type="ECO:0000313" key="7">
    <source>
        <dbReference type="Proteomes" id="UP000009046"/>
    </source>
</evidence>
<dbReference type="Pfam" id="PF23046">
    <property type="entry name" value="tSH3-B_UBE2O"/>
    <property type="match status" value="1"/>
</dbReference>
<dbReference type="CDD" id="cd23837">
    <property type="entry name" value="UBCc_UBE2O"/>
    <property type="match status" value="1"/>
</dbReference>
<dbReference type="EnsemblMetazoa" id="PHUM327390-RA">
    <property type="protein sequence ID" value="PHUM327390-PA"/>
    <property type="gene ID" value="PHUM327390"/>
</dbReference>
<reference evidence="6" key="3">
    <citation type="submission" date="2021-02" db="UniProtKB">
        <authorList>
            <consortium name="EnsemblMetazoa"/>
        </authorList>
    </citation>
    <scope>IDENTIFICATION</scope>
    <source>
        <strain evidence="6">USDA</strain>
    </source>
</reference>
<dbReference type="InterPro" id="IPR000608">
    <property type="entry name" value="UBC"/>
</dbReference>
<dbReference type="InterPro" id="IPR016135">
    <property type="entry name" value="UBQ-conjugating_enzyme/RWD"/>
</dbReference>
<feature type="compositionally biased region" description="Low complexity" evidence="3">
    <location>
        <begin position="411"/>
        <end position="424"/>
    </location>
</feature>
<dbReference type="PANTHER" id="PTHR46116">
    <property type="entry name" value="(E3-INDEPENDENT) E2 UBIQUITIN-CONJUGATING ENZYME"/>
    <property type="match status" value="1"/>
</dbReference>
<feature type="domain" description="UBC core" evidence="4">
    <location>
        <begin position="1023"/>
        <end position="1183"/>
    </location>
</feature>
<dbReference type="Pfam" id="PF23044">
    <property type="entry name" value="SH3-C_UBE2O"/>
    <property type="match status" value="1"/>
</dbReference>
<feature type="compositionally biased region" description="Low complexity" evidence="3">
    <location>
        <begin position="855"/>
        <end position="865"/>
    </location>
</feature>
<dbReference type="Gene3D" id="3.10.110.10">
    <property type="entry name" value="Ubiquitin Conjugating Enzyme"/>
    <property type="match status" value="1"/>
</dbReference>
<dbReference type="STRING" id="121224.E0VN24"/>
<accession>E0VN24</accession>
<evidence type="ECO:0000259" key="4">
    <source>
        <dbReference type="PROSITE" id="PS50127"/>
    </source>
</evidence>